<comment type="catalytic activity">
    <reaction evidence="7">
        <text>L-threonyl-[protein] + ATP = O-phospho-L-threonyl-[protein] + ADP + H(+)</text>
        <dbReference type="Rhea" id="RHEA:46608"/>
        <dbReference type="Rhea" id="RHEA-COMP:11060"/>
        <dbReference type="Rhea" id="RHEA-COMP:11605"/>
        <dbReference type="ChEBI" id="CHEBI:15378"/>
        <dbReference type="ChEBI" id="CHEBI:30013"/>
        <dbReference type="ChEBI" id="CHEBI:30616"/>
        <dbReference type="ChEBI" id="CHEBI:61977"/>
        <dbReference type="ChEBI" id="CHEBI:456216"/>
        <dbReference type="EC" id="2.7.11.1"/>
    </reaction>
</comment>
<evidence type="ECO:0000256" key="1">
    <source>
        <dbReference type="ARBA" id="ARBA00005843"/>
    </source>
</evidence>
<dbReference type="InterPro" id="IPR017441">
    <property type="entry name" value="Protein_kinase_ATP_BS"/>
</dbReference>
<keyword evidence="6 10" id="KW-0067">ATP-binding</keyword>
<evidence type="ECO:0000259" key="14">
    <source>
        <dbReference type="PROSITE" id="PS50105"/>
    </source>
</evidence>
<comment type="similarity">
    <text evidence="1">Belongs to the protein kinase superfamily. TKL Ser/Thr protein kinase family.</text>
</comment>
<evidence type="ECO:0000256" key="6">
    <source>
        <dbReference type="ARBA" id="ARBA00022840"/>
    </source>
</evidence>
<dbReference type="Gene3D" id="3.30.200.20">
    <property type="entry name" value="Phosphorylase Kinase, domain 1"/>
    <property type="match status" value="1"/>
</dbReference>
<feature type="repeat" description="ANK" evidence="9">
    <location>
        <begin position="579"/>
        <end position="612"/>
    </location>
</feature>
<dbReference type="AlphaFoldDB" id="A0A2P6NHY3"/>
<dbReference type="InterPro" id="IPR011009">
    <property type="entry name" value="Kinase-like_dom_sf"/>
</dbReference>
<feature type="compositionally biased region" description="Polar residues" evidence="11">
    <location>
        <begin position="189"/>
        <end position="203"/>
    </location>
</feature>
<dbReference type="PANTHER" id="PTHR44329:SF288">
    <property type="entry name" value="MITOGEN-ACTIVATED PROTEIN KINASE KINASE KINASE 20"/>
    <property type="match status" value="1"/>
</dbReference>
<evidence type="ECO:0000256" key="4">
    <source>
        <dbReference type="ARBA" id="ARBA00022741"/>
    </source>
</evidence>
<dbReference type="InterPro" id="IPR001245">
    <property type="entry name" value="Ser-Thr/Tyr_kinase_cat_dom"/>
</dbReference>
<feature type="compositionally biased region" description="Pro residues" evidence="11">
    <location>
        <begin position="737"/>
        <end position="747"/>
    </location>
</feature>
<dbReference type="Pfam" id="PF12796">
    <property type="entry name" value="Ank_2"/>
    <property type="match status" value="1"/>
</dbReference>
<dbReference type="CDD" id="cd13999">
    <property type="entry name" value="STKc_MAP3K-like"/>
    <property type="match status" value="1"/>
</dbReference>
<protein>
    <submittedName>
        <fullName evidence="15">Ankyrin repeat-containing protein</fullName>
    </submittedName>
</protein>
<keyword evidence="9" id="KW-0040">ANK repeat</keyword>
<keyword evidence="2" id="KW-0723">Serine/threonine-protein kinase</keyword>
<dbReference type="InterPro" id="IPR013761">
    <property type="entry name" value="SAM/pointed_sf"/>
</dbReference>
<organism evidence="15 16">
    <name type="scientific">Planoprotostelium fungivorum</name>
    <dbReference type="NCBI Taxonomy" id="1890364"/>
    <lineage>
        <taxon>Eukaryota</taxon>
        <taxon>Amoebozoa</taxon>
        <taxon>Evosea</taxon>
        <taxon>Variosea</taxon>
        <taxon>Cavosteliida</taxon>
        <taxon>Cavosteliaceae</taxon>
        <taxon>Planoprotostelium</taxon>
    </lineage>
</organism>
<dbReference type="SUPFAM" id="SSF49562">
    <property type="entry name" value="C2 domain (Calcium/lipid-binding domain, CaLB)"/>
    <property type="match status" value="1"/>
</dbReference>
<dbReference type="InterPro" id="IPR002110">
    <property type="entry name" value="Ankyrin_rpt"/>
</dbReference>
<accession>A0A2P6NHY3</accession>
<dbReference type="Gene3D" id="1.10.510.10">
    <property type="entry name" value="Transferase(Phosphotransferase) domain 1"/>
    <property type="match status" value="1"/>
</dbReference>
<name>A0A2P6NHY3_9EUKA</name>
<dbReference type="SMART" id="SM00220">
    <property type="entry name" value="S_TKc"/>
    <property type="match status" value="1"/>
</dbReference>
<dbReference type="InterPro" id="IPR051681">
    <property type="entry name" value="Ser/Thr_Kinases-Pseudokinases"/>
</dbReference>
<comment type="catalytic activity">
    <reaction evidence="8">
        <text>L-seryl-[protein] + ATP = O-phospho-L-seryl-[protein] + ADP + H(+)</text>
        <dbReference type="Rhea" id="RHEA:17989"/>
        <dbReference type="Rhea" id="RHEA-COMP:9863"/>
        <dbReference type="Rhea" id="RHEA-COMP:11604"/>
        <dbReference type="ChEBI" id="CHEBI:15378"/>
        <dbReference type="ChEBI" id="CHEBI:29999"/>
        <dbReference type="ChEBI" id="CHEBI:30616"/>
        <dbReference type="ChEBI" id="CHEBI:83421"/>
        <dbReference type="ChEBI" id="CHEBI:456216"/>
        <dbReference type="EC" id="2.7.11.1"/>
    </reaction>
</comment>
<evidence type="ECO:0000313" key="16">
    <source>
        <dbReference type="Proteomes" id="UP000241769"/>
    </source>
</evidence>
<dbReference type="EMBL" id="MDYQ01000080">
    <property type="protein sequence ID" value="PRP83573.1"/>
    <property type="molecule type" value="Genomic_DNA"/>
</dbReference>
<proteinExistence type="inferred from homology"/>
<dbReference type="Gene3D" id="1.25.40.20">
    <property type="entry name" value="Ankyrin repeat-containing domain"/>
    <property type="match status" value="2"/>
</dbReference>
<evidence type="ECO:0000256" key="10">
    <source>
        <dbReference type="PROSITE-ProRule" id="PRU10141"/>
    </source>
</evidence>
<dbReference type="InterPro" id="IPR008271">
    <property type="entry name" value="Ser/Thr_kinase_AS"/>
</dbReference>
<dbReference type="SUPFAM" id="SSF56112">
    <property type="entry name" value="Protein kinase-like (PK-like)"/>
    <property type="match status" value="1"/>
</dbReference>
<evidence type="ECO:0000259" key="12">
    <source>
        <dbReference type="PROSITE" id="PS50004"/>
    </source>
</evidence>
<feature type="region of interest" description="Disordered" evidence="11">
    <location>
        <begin position="704"/>
        <end position="752"/>
    </location>
</feature>
<dbReference type="InterPro" id="IPR035892">
    <property type="entry name" value="C2_domain_sf"/>
</dbReference>
<evidence type="ECO:0000256" key="11">
    <source>
        <dbReference type="SAM" id="MobiDB-lite"/>
    </source>
</evidence>
<feature type="compositionally biased region" description="Basic and acidic residues" evidence="11">
    <location>
        <begin position="724"/>
        <end position="733"/>
    </location>
</feature>
<dbReference type="PROSITE" id="PS50004">
    <property type="entry name" value="C2"/>
    <property type="match status" value="1"/>
</dbReference>
<feature type="binding site" evidence="10">
    <location>
        <position position="811"/>
    </location>
    <ligand>
        <name>ATP</name>
        <dbReference type="ChEBI" id="CHEBI:30616"/>
    </ligand>
</feature>
<keyword evidence="3" id="KW-0808">Transferase</keyword>
<evidence type="ECO:0000256" key="8">
    <source>
        <dbReference type="ARBA" id="ARBA00048679"/>
    </source>
</evidence>
<feature type="compositionally biased region" description="Polar residues" evidence="11">
    <location>
        <begin position="1"/>
        <end position="14"/>
    </location>
</feature>
<dbReference type="SUPFAM" id="SSF48403">
    <property type="entry name" value="Ankyrin repeat"/>
    <property type="match status" value="1"/>
</dbReference>
<feature type="compositionally biased region" description="Low complexity" evidence="11">
    <location>
        <begin position="83"/>
        <end position="99"/>
    </location>
</feature>
<dbReference type="CDD" id="cd00030">
    <property type="entry name" value="C2"/>
    <property type="match status" value="1"/>
</dbReference>
<dbReference type="PROSITE" id="PS50088">
    <property type="entry name" value="ANK_REPEAT"/>
    <property type="match status" value="2"/>
</dbReference>
<dbReference type="InterPro" id="IPR000008">
    <property type="entry name" value="C2_dom"/>
</dbReference>
<dbReference type="Proteomes" id="UP000241769">
    <property type="component" value="Unassembled WGS sequence"/>
</dbReference>
<dbReference type="PROSITE" id="PS50297">
    <property type="entry name" value="ANK_REP_REGION"/>
    <property type="match status" value="2"/>
</dbReference>
<dbReference type="InterPro" id="IPR001660">
    <property type="entry name" value="SAM"/>
</dbReference>
<dbReference type="PROSITE" id="PS50105">
    <property type="entry name" value="SAM_DOMAIN"/>
    <property type="match status" value="1"/>
</dbReference>
<dbReference type="STRING" id="1890364.A0A2P6NHY3"/>
<keyword evidence="4 10" id="KW-0547">Nucleotide-binding</keyword>
<dbReference type="SMART" id="SM00454">
    <property type="entry name" value="SAM"/>
    <property type="match status" value="1"/>
</dbReference>
<dbReference type="Gene3D" id="1.10.150.50">
    <property type="entry name" value="Transcription Factor, Ets-1"/>
    <property type="match status" value="1"/>
</dbReference>
<evidence type="ECO:0000256" key="3">
    <source>
        <dbReference type="ARBA" id="ARBA00022679"/>
    </source>
</evidence>
<feature type="domain" description="Protein kinase" evidence="13">
    <location>
        <begin position="783"/>
        <end position="1050"/>
    </location>
</feature>
<feature type="compositionally biased region" description="Polar residues" evidence="11">
    <location>
        <begin position="706"/>
        <end position="718"/>
    </location>
</feature>
<dbReference type="SMART" id="SM00248">
    <property type="entry name" value="ANK"/>
    <property type="match status" value="6"/>
</dbReference>
<keyword evidence="16" id="KW-1185">Reference proteome</keyword>
<evidence type="ECO:0000256" key="2">
    <source>
        <dbReference type="ARBA" id="ARBA00022527"/>
    </source>
</evidence>
<dbReference type="InParanoid" id="A0A2P6NHY3"/>
<feature type="domain" description="SAM" evidence="14">
    <location>
        <begin position="639"/>
        <end position="699"/>
    </location>
</feature>
<evidence type="ECO:0000259" key="13">
    <source>
        <dbReference type="PROSITE" id="PS50011"/>
    </source>
</evidence>
<evidence type="ECO:0000256" key="7">
    <source>
        <dbReference type="ARBA" id="ARBA00047899"/>
    </source>
</evidence>
<dbReference type="Pfam" id="PF00536">
    <property type="entry name" value="SAM_1"/>
    <property type="match status" value="1"/>
</dbReference>
<evidence type="ECO:0000256" key="9">
    <source>
        <dbReference type="PROSITE-ProRule" id="PRU00023"/>
    </source>
</evidence>
<reference evidence="15 16" key="1">
    <citation type="journal article" date="2018" name="Genome Biol. Evol.">
        <title>Multiple Roots of Fruiting Body Formation in Amoebozoa.</title>
        <authorList>
            <person name="Hillmann F."/>
            <person name="Forbes G."/>
            <person name="Novohradska S."/>
            <person name="Ferling I."/>
            <person name="Riege K."/>
            <person name="Groth M."/>
            <person name="Westermann M."/>
            <person name="Marz M."/>
            <person name="Spaller T."/>
            <person name="Winckler T."/>
            <person name="Schaap P."/>
            <person name="Glockner G."/>
        </authorList>
    </citation>
    <scope>NUCLEOTIDE SEQUENCE [LARGE SCALE GENOMIC DNA]</scope>
    <source>
        <strain evidence="15 16">Jena</strain>
    </source>
</reference>
<dbReference type="InterPro" id="IPR000719">
    <property type="entry name" value="Prot_kinase_dom"/>
</dbReference>
<dbReference type="PANTHER" id="PTHR44329">
    <property type="entry name" value="SERINE/THREONINE-PROTEIN KINASE TNNI3K-RELATED"/>
    <property type="match status" value="1"/>
</dbReference>
<dbReference type="PROSITE" id="PS00107">
    <property type="entry name" value="PROTEIN_KINASE_ATP"/>
    <property type="match status" value="1"/>
</dbReference>
<gene>
    <name evidence="15" type="ORF">PROFUN_09122</name>
</gene>
<feature type="repeat" description="ANK" evidence="9">
    <location>
        <begin position="544"/>
        <end position="578"/>
    </location>
</feature>
<dbReference type="GO" id="GO:0004674">
    <property type="term" value="F:protein serine/threonine kinase activity"/>
    <property type="evidence" value="ECO:0007669"/>
    <property type="project" value="UniProtKB-KW"/>
</dbReference>
<evidence type="ECO:0000313" key="15">
    <source>
        <dbReference type="EMBL" id="PRP83573.1"/>
    </source>
</evidence>
<comment type="caution">
    <text evidence="15">The sequence shown here is derived from an EMBL/GenBank/DDBJ whole genome shotgun (WGS) entry which is preliminary data.</text>
</comment>
<evidence type="ECO:0000256" key="5">
    <source>
        <dbReference type="ARBA" id="ARBA00022777"/>
    </source>
</evidence>
<dbReference type="SMART" id="SM00239">
    <property type="entry name" value="C2"/>
    <property type="match status" value="1"/>
</dbReference>
<feature type="region of interest" description="Disordered" evidence="11">
    <location>
        <begin position="79"/>
        <end position="124"/>
    </location>
</feature>
<sequence>MEWGDQIQNALQRQSKIESQARERRDRIIILAAQEQAITQLKERISTALTHQRKNKEEVVYDEMTQYISEIRAQIEKVMNEGQQQQQEQSGISPSSSQSDIFGSNSRRHTIAPSTERADLQTSSGGKVNRLFDLFRGLSEDKDTSSNSFISAKKKQPPPIPPSLSLKEAKKSSNKLTTPERPPRPVTLSGGTSKTYLKQSKSIDNLSNIKSEAQAYTNQNPSEEFSDSPRLLRSRSYTHQSPDRVASNGSGTTHHNIVNASITAARPHKQSGYESEEEDSPIMIVDDLSQKGLSQRQMRIVKGRLYLRITSASQLYTKTPGTTNAYCVLNFNGKSCRTKVAKLTEDPVWTDEIFQFDVDEHSSSEIFIDVYNYHKFSASKRIGRTVLSVLELIEEHEFDRYLALYPVKETEHATGGVHVSIRFSNDTTTKEEEAAPDQTQILFSAIQNSEMPILNQILSEKIDPNVKDRYGFSLLHAACMVYSEYDEEILMRILNLPGIDIQAVNNDGNTPLHYLGAYFRNPNCSRPFDFMMKKGAELNAKNHFGETPLHKTLFNNSIKMIVMDLMLQAGAQVNAVNDTNETPLYYAVRNQAGVDCVKLLLRHGADPSIKNSRDNKTALDLASEYPNPDVKNTMERSLQIAKWLDSIGMERYLNNFLKKYSSLDAITGQDSIDLELDLGILMLSHQNTISKAINRMKEERRKTVLQWASSNSPSQTFVLQAPSHDSEDERDKSVSSPPNPQTSPPAVPANNQITEEESNWQKELAKLEYIKNHSSWMLNSKDIEYTVKLGEGSFGDVFKGLYRGKQEVAVKVLRKKPELLEEFKKEFQINCRIRSPYIVIFLGVCLGPKTCIVMEYCSKGSLYSFMKDPQYTFGWEQFFRASKEILLGLNYLHAHKPQILHRDMKSPNLMVTADGTVKLADFGTSRFNVSSEQNTLVQVRGSKAYTSPELFFGQPFTVRSDIFSVSIILWEMLLRVLKGVWQAPYSEYTHLRHDYQIYYQVSKMNKRNSIPDVCPSSITNLITSSWSPDPQERPDTEGALGSISEIQEEYKRNEKTWKKLVGSLRPPAKSPPQR</sequence>
<keyword evidence="5" id="KW-0418">Kinase</keyword>
<feature type="domain" description="C2" evidence="12">
    <location>
        <begin position="285"/>
        <end position="402"/>
    </location>
</feature>
<feature type="region of interest" description="Disordered" evidence="11">
    <location>
        <begin position="141"/>
        <end position="203"/>
    </location>
</feature>
<dbReference type="OrthoDB" id="823504at2759"/>
<dbReference type="Gene3D" id="2.60.40.150">
    <property type="entry name" value="C2 domain"/>
    <property type="match status" value="1"/>
</dbReference>
<dbReference type="SUPFAM" id="SSF47769">
    <property type="entry name" value="SAM/Pointed domain"/>
    <property type="match status" value="1"/>
</dbReference>
<feature type="region of interest" description="Disordered" evidence="11">
    <location>
        <begin position="237"/>
        <end position="279"/>
    </location>
</feature>
<dbReference type="PROSITE" id="PS50011">
    <property type="entry name" value="PROTEIN_KINASE_DOM"/>
    <property type="match status" value="1"/>
</dbReference>
<dbReference type="PROSITE" id="PS00108">
    <property type="entry name" value="PROTEIN_KINASE_ST"/>
    <property type="match status" value="1"/>
</dbReference>
<feature type="compositionally biased region" description="Polar residues" evidence="11">
    <location>
        <begin position="247"/>
        <end position="262"/>
    </location>
</feature>
<dbReference type="InterPro" id="IPR036770">
    <property type="entry name" value="Ankyrin_rpt-contain_sf"/>
</dbReference>
<dbReference type="Pfam" id="PF07714">
    <property type="entry name" value="PK_Tyr_Ser-Thr"/>
    <property type="match status" value="1"/>
</dbReference>
<dbReference type="Pfam" id="PF00168">
    <property type="entry name" value="C2"/>
    <property type="match status" value="1"/>
</dbReference>
<dbReference type="GO" id="GO:0005524">
    <property type="term" value="F:ATP binding"/>
    <property type="evidence" value="ECO:0007669"/>
    <property type="project" value="UniProtKB-UniRule"/>
</dbReference>
<feature type="region of interest" description="Disordered" evidence="11">
    <location>
        <begin position="1"/>
        <end position="23"/>
    </location>
</feature>